<organism evidence="2">
    <name type="scientific">marine metagenome</name>
    <dbReference type="NCBI Taxonomy" id="408172"/>
    <lineage>
        <taxon>unclassified sequences</taxon>
        <taxon>metagenomes</taxon>
        <taxon>ecological metagenomes</taxon>
    </lineage>
</organism>
<feature type="region of interest" description="Disordered" evidence="1">
    <location>
        <begin position="96"/>
        <end position="120"/>
    </location>
</feature>
<evidence type="ECO:0000256" key="1">
    <source>
        <dbReference type="SAM" id="MobiDB-lite"/>
    </source>
</evidence>
<gene>
    <name evidence="2" type="ORF">METZ01_LOCUS314422</name>
</gene>
<dbReference type="PROSITE" id="PS51257">
    <property type="entry name" value="PROKAR_LIPOPROTEIN"/>
    <property type="match status" value="1"/>
</dbReference>
<reference evidence="2" key="1">
    <citation type="submission" date="2018-05" db="EMBL/GenBank/DDBJ databases">
        <authorList>
            <person name="Lanie J.A."/>
            <person name="Ng W.-L."/>
            <person name="Kazmierczak K.M."/>
            <person name="Andrzejewski T.M."/>
            <person name="Davidsen T.M."/>
            <person name="Wayne K.J."/>
            <person name="Tettelin H."/>
            <person name="Glass J.I."/>
            <person name="Rusch D."/>
            <person name="Podicherti R."/>
            <person name="Tsui H.-C.T."/>
            <person name="Winkler M.E."/>
        </authorList>
    </citation>
    <scope>NUCLEOTIDE SEQUENCE</scope>
</reference>
<feature type="compositionally biased region" description="Basic and acidic residues" evidence="1">
    <location>
        <begin position="96"/>
        <end position="106"/>
    </location>
</feature>
<name>A0A382NM43_9ZZZZ</name>
<protein>
    <submittedName>
        <fullName evidence="2">Uncharacterized protein</fullName>
    </submittedName>
</protein>
<accession>A0A382NM43</accession>
<dbReference type="EMBL" id="UINC01101051">
    <property type="protein sequence ID" value="SVC61568.1"/>
    <property type="molecule type" value="Genomic_DNA"/>
</dbReference>
<proteinExistence type="predicted"/>
<dbReference type="AlphaFoldDB" id="A0A382NM43"/>
<evidence type="ECO:0000313" key="2">
    <source>
        <dbReference type="EMBL" id="SVC61568.1"/>
    </source>
</evidence>
<sequence>MKTLIPIIVILFFVGCSNEMRLVEDANTMLQTELEKSNDKIKELNVKNAKLAEENQRHMQENKKLKTDIVKFATELKPKLIEFATENKRLKEEIKQLKEKRFHTDPELGLPPDPDKGKKK</sequence>